<dbReference type="InterPro" id="IPR004626">
    <property type="entry name" value="RarD"/>
</dbReference>
<evidence type="ECO:0000256" key="6">
    <source>
        <dbReference type="ARBA" id="ARBA00022989"/>
    </source>
</evidence>
<feature type="transmembrane region" description="Helical" evidence="8">
    <location>
        <begin position="98"/>
        <end position="119"/>
    </location>
</feature>
<feature type="domain" description="EamA" evidence="9">
    <location>
        <begin position="6"/>
        <end position="139"/>
    </location>
</feature>
<evidence type="ECO:0000256" key="2">
    <source>
        <dbReference type="ARBA" id="ARBA00007362"/>
    </source>
</evidence>
<dbReference type="PANTHER" id="PTHR22911:SF137">
    <property type="entry name" value="SOLUTE CARRIER FAMILY 35 MEMBER G2-RELATED"/>
    <property type="match status" value="1"/>
</dbReference>
<dbReference type="AlphaFoldDB" id="A0A135I5V8"/>
<dbReference type="GO" id="GO:0005886">
    <property type="term" value="C:plasma membrane"/>
    <property type="evidence" value="ECO:0007669"/>
    <property type="project" value="UniProtKB-SubCell"/>
</dbReference>
<evidence type="ECO:0000256" key="3">
    <source>
        <dbReference type="ARBA" id="ARBA00022448"/>
    </source>
</evidence>
<accession>A0A135I5V8</accession>
<dbReference type="RefSeq" id="WP_067418822.1">
    <property type="nucleotide sequence ID" value="NZ_LNTY01000049.1"/>
</dbReference>
<keyword evidence="5 8" id="KW-0812">Transmembrane</keyword>
<feature type="transmembrane region" description="Helical" evidence="8">
    <location>
        <begin position="178"/>
        <end position="195"/>
    </location>
</feature>
<evidence type="ECO:0000313" key="11">
    <source>
        <dbReference type="Proteomes" id="UP000070529"/>
    </source>
</evidence>
<feature type="transmembrane region" description="Helical" evidence="8">
    <location>
        <begin position="72"/>
        <end position="92"/>
    </location>
</feature>
<feature type="transmembrane region" description="Helical" evidence="8">
    <location>
        <begin position="270"/>
        <end position="288"/>
    </location>
</feature>
<keyword evidence="3" id="KW-0813">Transport</keyword>
<sequence length="299" mass="32939">MNPARYGNVMAAIAFVLWGSLPLYYQFLPDAAMGELLAFRIAASVPFLILILQLRKGHSPNWKSLVADKRSFIFASIASVAMCISWTAFTWAMTNDRVLDASLGFFINPLLVIALGVIAFKEKLSLGQYAAVIFGALGLSYQIWQYGEVPVAAMLMAVFFAVYGWCKRYVKYDAISSLLVEAMVLLPFAAVYLSYKMATGTSQAMSGDMSTMLLYIGSAPITLLPLFFFSEAVKHAKMSMVGLMQYIEPSLQFLLAVVVFGEAFDSVKTVSFGLIWLGLAITIIESLVRVKPKPDLPQH</sequence>
<evidence type="ECO:0000313" key="10">
    <source>
        <dbReference type="EMBL" id="KXF80829.1"/>
    </source>
</evidence>
<feature type="transmembrane region" description="Helical" evidence="8">
    <location>
        <begin position="7"/>
        <end position="25"/>
    </location>
</feature>
<keyword evidence="6 8" id="KW-1133">Transmembrane helix</keyword>
<feature type="transmembrane region" description="Helical" evidence="8">
    <location>
        <begin position="31"/>
        <end position="52"/>
    </location>
</feature>
<dbReference type="SUPFAM" id="SSF103481">
    <property type="entry name" value="Multidrug resistance efflux transporter EmrE"/>
    <property type="match status" value="2"/>
</dbReference>
<feature type="transmembrane region" description="Helical" evidence="8">
    <location>
        <begin position="126"/>
        <end position="143"/>
    </location>
</feature>
<proteinExistence type="inferred from homology"/>
<keyword evidence="7 8" id="KW-0472">Membrane</keyword>
<comment type="subcellular location">
    <subcellularLocation>
        <location evidence="1">Cell membrane</location>
        <topology evidence="1">Multi-pass membrane protein</topology>
    </subcellularLocation>
</comment>
<evidence type="ECO:0000256" key="4">
    <source>
        <dbReference type="ARBA" id="ARBA00022475"/>
    </source>
</evidence>
<evidence type="ECO:0000256" key="8">
    <source>
        <dbReference type="SAM" id="Phobius"/>
    </source>
</evidence>
<feature type="transmembrane region" description="Helical" evidence="8">
    <location>
        <begin position="215"/>
        <end position="233"/>
    </location>
</feature>
<dbReference type="OrthoDB" id="369870at2"/>
<gene>
    <name evidence="10" type="ORF">ATN88_16300</name>
</gene>
<feature type="transmembrane region" description="Helical" evidence="8">
    <location>
        <begin position="245"/>
        <end position="264"/>
    </location>
</feature>
<name>A0A135I5V8_9GAMM</name>
<dbReference type="EMBL" id="LNTY01000049">
    <property type="protein sequence ID" value="KXF80829.1"/>
    <property type="molecule type" value="Genomic_DNA"/>
</dbReference>
<evidence type="ECO:0000259" key="9">
    <source>
        <dbReference type="Pfam" id="PF00892"/>
    </source>
</evidence>
<dbReference type="NCBIfam" id="TIGR00688">
    <property type="entry name" value="rarD"/>
    <property type="match status" value="1"/>
</dbReference>
<organism evidence="10 11">
    <name type="scientific">Enterovibrio coralii</name>
    <dbReference type="NCBI Taxonomy" id="294935"/>
    <lineage>
        <taxon>Bacteria</taxon>
        <taxon>Pseudomonadati</taxon>
        <taxon>Pseudomonadota</taxon>
        <taxon>Gammaproteobacteria</taxon>
        <taxon>Vibrionales</taxon>
        <taxon>Vibrionaceae</taxon>
        <taxon>Enterovibrio</taxon>
    </lineage>
</organism>
<dbReference type="Proteomes" id="UP000070529">
    <property type="component" value="Unassembled WGS sequence"/>
</dbReference>
<evidence type="ECO:0000256" key="1">
    <source>
        <dbReference type="ARBA" id="ARBA00004651"/>
    </source>
</evidence>
<comment type="caution">
    <text evidence="10">The sequence shown here is derived from an EMBL/GenBank/DDBJ whole genome shotgun (WGS) entry which is preliminary data.</text>
</comment>
<feature type="transmembrane region" description="Helical" evidence="8">
    <location>
        <begin position="149"/>
        <end position="166"/>
    </location>
</feature>
<dbReference type="Pfam" id="PF00892">
    <property type="entry name" value="EamA"/>
    <property type="match status" value="2"/>
</dbReference>
<dbReference type="InterPro" id="IPR000620">
    <property type="entry name" value="EamA_dom"/>
</dbReference>
<reference evidence="10 11" key="1">
    <citation type="submission" date="2015-11" db="EMBL/GenBank/DDBJ databases">
        <title>Genomic Taxonomy of the Vibrionaceae.</title>
        <authorList>
            <person name="Gomez-Gil B."/>
            <person name="Enciso-Ibarra J."/>
        </authorList>
    </citation>
    <scope>NUCLEOTIDE SEQUENCE [LARGE SCALE GENOMIC DNA]</scope>
    <source>
        <strain evidence="10 11">CAIM 912</strain>
    </source>
</reference>
<dbReference type="InterPro" id="IPR037185">
    <property type="entry name" value="EmrE-like"/>
</dbReference>
<evidence type="ECO:0000256" key="5">
    <source>
        <dbReference type="ARBA" id="ARBA00022692"/>
    </source>
</evidence>
<feature type="domain" description="EamA" evidence="9">
    <location>
        <begin position="152"/>
        <end position="283"/>
    </location>
</feature>
<evidence type="ECO:0000256" key="7">
    <source>
        <dbReference type="ARBA" id="ARBA00023136"/>
    </source>
</evidence>
<comment type="similarity">
    <text evidence="2">Belongs to the EamA transporter family.</text>
</comment>
<keyword evidence="11" id="KW-1185">Reference proteome</keyword>
<dbReference type="PANTHER" id="PTHR22911">
    <property type="entry name" value="ACYL-MALONYL CONDENSING ENZYME-RELATED"/>
    <property type="match status" value="1"/>
</dbReference>
<keyword evidence="4" id="KW-1003">Cell membrane</keyword>
<protein>
    <submittedName>
        <fullName evidence="10">Permease</fullName>
    </submittedName>
</protein>